<proteinExistence type="predicted"/>
<evidence type="ECO:0000313" key="3">
    <source>
        <dbReference type="Proteomes" id="UP000184196"/>
    </source>
</evidence>
<name>A0A1M5C6P5_9FIRM</name>
<protein>
    <submittedName>
        <fullName evidence="2">Uncharacterized protein</fullName>
    </submittedName>
</protein>
<accession>A0A1M5C6P5</accession>
<feature type="region of interest" description="Disordered" evidence="1">
    <location>
        <begin position="1"/>
        <end position="21"/>
    </location>
</feature>
<evidence type="ECO:0000256" key="1">
    <source>
        <dbReference type="SAM" id="MobiDB-lite"/>
    </source>
</evidence>
<dbReference type="Proteomes" id="UP000184196">
    <property type="component" value="Unassembled WGS sequence"/>
</dbReference>
<dbReference type="EMBL" id="FQUW01000034">
    <property type="protein sequence ID" value="SHF50330.1"/>
    <property type="molecule type" value="Genomic_DNA"/>
</dbReference>
<evidence type="ECO:0000313" key="2">
    <source>
        <dbReference type="EMBL" id="SHF50330.1"/>
    </source>
</evidence>
<keyword evidence="3" id="KW-1185">Reference proteome</keyword>
<feature type="region of interest" description="Disordered" evidence="1">
    <location>
        <begin position="33"/>
        <end position="69"/>
    </location>
</feature>
<sequence>MDKEKERQKQPFARGDAFIPEATGSATMINLDGQWEHDFVDDPTPFSRKNSPGKVNAGKNPKNNGSPEV</sequence>
<organism evidence="2 3">
    <name type="scientific">Desulfofundulus australicus DSM 11792</name>
    <dbReference type="NCBI Taxonomy" id="1121425"/>
    <lineage>
        <taxon>Bacteria</taxon>
        <taxon>Bacillati</taxon>
        <taxon>Bacillota</taxon>
        <taxon>Clostridia</taxon>
        <taxon>Eubacteriales</taxon>
        <taxon>Peptococcaceae</taxon>
        <taxon>Desulfofundulus</taxon>
    </lineage>
</organism>
<dbReference type="AlphaFoldDB" id="A0A1M5C6P5"/>
<reference evidence="3" key="1">
    <citation type="submission" date="2016-11" db="EMBL/GenBank/DDBJ databases">
        <authorList>
            <person name="Varghese N."/>
            <person name="Submissions S."/>
        </authorList>
    </citation>
    <scope>NUCLEOTIDE SEQUENCE [LARGE SCALE GENOMIC DNA]</scope>
    <source>
        <strain evidence="3">DSM 11792</strain>
    </source>
</reference>
<gene>
    <name evidence="2" type="ORF">SAMN02745218_02435</name>
</gene>
<dbReference type="RefSeq" id="WP_034635475.1">
    <property type="nucleotide sequence ID" value="NZ_FQUW01000034.1"/>
</dbReference>